<comment type="caution">
    <text evidence="1">The sequence shown here is derived from an EMBL/GenBank/DDBJ whole genome shotgun (WGS) entry which is preliminary data.</text>
</comment>
<reference evidence="1 2" key="1">
    <citation type="journal article" date="2021" name="BMC Genomics">
        <title>Datura genome reveals duplications of psychoactive alkaloid biosynthetic genes and high mutation rate following tissue culture.</title>
        <authorList>
            <person name="Rajewski A."/>
            <person name="Carter-House D."/>
            <person name="Stajich J."/>
            <person name="Litt A."/>
        </authorList>
    </citation>
    <scope>NUCLEOTIDE SEQUENCE [LARGE SCALE GENOMIC DNA]</scope>
    <source>
        <strain evidence="1">AR-01</strain>
    </source>
</reference>
<name>A0ABS8WL30_DATST</name>
<organism evidence="1 2">
    <name type="scientific">Datura stramonium</name>
    <name type="common">Jimsonweed</name>
    <name type="synonym">Common thornapple</name>
    <dbReference type="NCBI Taxonomy" id="4076"/>
    <lineage>
        <taxon>Eukaryota</taxon>
        <taxon>Viridiplantae</taxon>
        <taxon>Streptophyta</taxon>
        <taxon>Embryophyta</taxon>
        <taxon>Tracheophyta</taxon>
        <taxon>Spermatophyta</taxon>
        <taxon>Magnoliopsida</taxon>
        <taxon>eudicotyledons</taxon>
        <taxon>Gunneridae</taxon>
        <taxon>Pentapetalae</taxon>
        <taxon>asterids</taxon>
        <taxon>lamiids</taxon>
        <taxon>Solanales</taxon>
        <taxon>Solanaceae</taxon>
        <taxon>Solanoideae</taxon>
        <taxon>Datureae</taxon>
        <taxon>Datura</taxon>
    </lineage>
</organism>
<gene>
    <name evidence="1" type="ORF">HAX54_050127</name>
</gene>
<sequence length="86" mass="10157">ALLMSLHLGRLKDREGCRHDFTGFFNRKAMEHRRQVALMKLVDSGSMENLHQKVRNSFAKICCKSMLKMNFAIPQYECYRYDIEAK</sequence>
<evidence type="ECO:0000313" key="2">
    <source>
        <dbReference type="Proteomes" id="UP000823775"/>
    </source>
</evidence>
<dbReference type="EMBL" id="JACEIK010008719">
    <property type="protein sequence ID" value="MCE3051553.1"/>
    <property type="molecule type" value="Genomic_DNA"/>
</dbReference>
<evidence type="ECO:0000313" key="1">
    <source>
        <dbReference type="EMBL" id="MCE3051553.1"/>
    </source>
</evidence>
<protein>
    <submittedName>
        <fullName evidence="1">Uncharacterized protein</fullName>
    </submittedName>
</protein>
<proteinExistence type="predicted"/>
<keyword evidence="2" id="KW-1185">Reference proteome</keyword>
<accession>A0ABS8WL30</accession>
<feature type="non-terminal residue" evidence="1">
    <location>
        <position position="1"/>
    </location>
</feature>
<dbReference type="Proteomes" id="UP000823775">
    <property type="component" value="Unassembled WGS sequence"/>
</dbReference>